<protein>
    <submittedName>
        <fullName evidence="3">Family 10 glycosylhydrolase</fullName>
    </submittedName>
</protein>
<dbReference type="Proteomes" id="UP000824105">
    <property type="component" value="Unassembled WGS sequence"/>
</dbReference>
<feature type="domain" description="Glycosyl hydrolase-like 10" evidence="2">
    <location>
        <begin position="58"/>
        <end position="348"/>
    </location>
</feature>
<evidence type="ECO:0000313" key="4">
    <source>
        <dbReference type="Proteomes" id="UP000824105"/>
    </source>
</evidence>
<evidence type="ECO:0000259" key="2">
    <source>
        <dbReference type="Pfam" id="PF02638"/>
    </source>
</evidence>
<comment type="caution">
    <text evidence="3">The sequence shown here is derived from an EMBL/GenBank/DDBJ whole genome shotgun (WGS) entry which is preliminary data.</text>
</comment>
<dbReference type="Gene3D" id="3.20.20.80">
    <property type="entry name" value="Glycosidases"/>
    <property type="match status" value="1"/>
</dbReference>
<dbReference type="EMBL" id="DXBF01000029">
    <property type="protein sequence ID" value="HIZ61796.1"/>
    <property type="molecule type" value="Genomic_DNA"/>
</dbReference>
<name>A0A9D2FJR0_9FIRM</name>
<dbReference type="InterPro" id="IPR003790">
    <property type="entry name" value="GHL10"/>
</dbReference>
<dbReference type="PANTHER" id="PTHR43405:SF1">
    <property type="entry name" value="GLYCOSYL HYDROLASE DIGH"/>
    <property type="match status" value="1"/>
</dbReference>
<reference evidence="3" key="2">
    <citation type="submission" date="2021-04" db="EMBL/GenBank/DDBJ databases">
        <authorList>
            <person name="Gilroy R."/>
        </authorList>
    </citation>
    <scope>NUCLEOTIDE SEQUENCE</scope>
    <source>
        <strain evidence="3">CHK188-11489</strain>
    </source>
</reference>
<accession>A0A9D2FJR0</accession>
<dbReference type="Pfam" id="PF02638">
    <property type="entry name" value="GHL10"/>
    <property type="match status" value="1"/>
</dbReference>
<dbReference type="PANTHER" id="PTHR43405">
    <property type="entry name" value="GLYCOSYL HYDROLASE DIGH"/>
    <property type="match status" value="1"/>
</dbReference>
<keyword evidence="1" id="KW-0732">Signal</keyword>
<dbReference type="InterPro" id="IPR052177">
    <property type="entry name" value="Divisome_Glycosyl_Hydrolase"/>
</dbReference>
<gene>
    <name evidence="3" type="ORF">H9724_03385</name>
</gene>
<evidence type="ECO:0000313" key="3">
    <source>
        <dbReference type="EMBL" id="HIZ61796.1"/>
    </source>
</evidence>
<organism evidence="3 4">
    <name type="scientific">Candidatus Gemmiger avistercoris</name>
    <dbReference type="NCBI Taxonomy" id="2838606"/>
    <lineage>
        <taxon>Bacteria</taxon>
        <taxon>Bacillati</taxon>
        <taxon>Bacillota</taxon>
        <taxon>Clostridia</taxon>
        <taxon>Eubacteriales</taxon>
        <taxon>Gemmiger</taxon>
    </lineage>
</organism>
<dbReference type="SUPFAM" id="SSF51445">
    <property type="entry name" value="(Trans)glycosidases"/>
    <property type="match status" value="1"/>
</dbReference>
<sequence>MRRVGWGLAALLLVLVTVLAPLRLAGDRPAAPGVPGPSAAATAAPAASALPARAAPYRAVWVSYLEWQQVDFSSAGAFAADVGRMFDNIAALGATVVLAQVRPFGDALYPSAYYPFSHLCTGVQGQDPGFDPLALLVQAAHERGLELEAWVNPYRLQAGGAPALCSESPAVRHPEWVRATADGLYLNPADPQVRAFLAAAVEELCAGYDIDGIHFDDYFYPTSDPAFDKADYTAAGTVLALDDWRRSNVNALMAACHAVTQAYGVRFGAAPLADLDLCRDGQYSDAARWLAQGGYVDYLMPQFYWGLNYEQNGSDAHALGTLAAQWAALPRAEGVALYGGLGAYRIGAGDGTTGPEGEWSGGRALADQLDALAGLGYGGAGLYRYASLWANPGWPELAGQEAAAVAARWARADPAC</sequence>
<dbReference type="InterPro" id="IPR017853">
    <property type="entry name" value="GH"/>
</dbReference>
<dbReference type="AlphaFoldDB" id="A0A9D2FJR0"/>
<evidence type="ECO:0000256" key="1">
    <source>
        <dbReference type="ARBA" id="ARBA00022729"/>
    </source>
</evidence>
<reference evidence="3" key="1">
    <citation type="journal article" date="2021" name="PeerJ">
        <title>Extensive microbial diversity within the chicken gut microbiome revealed by metagenomics and culture.</title>
        <authorList>
            <person name="Gilroy R."/>
            <person name="Ravi A."/>
            <person name="Getino M."/>
            <person name="Pursley I."/>
            <person name="Horton D.L."/>
            <person name="Alikhan N.F."/>
            <person name="Baker D."/>
            <person name="Gharbi K."/>
            <person name="Hall N."/>
            <person name="Watson M."/>
            <person name="Adriaenssens E.M."/>
            <person name="Foster-Nyarko E."/>
            <person name="Jarju S."/>
            <person name="Secka A."/>
            <person name="Antonio M."/>
            <person name="Oren A."/>
            <person name="Chaudhuri R.R."/>
            <person name="La Ragione R."/>
            <person name="Hildebrand F."/>
            <person name="Pallen M.J."/>
        </authorList>
    </citation>
    <scope>NUCLEOTIDE SEQUENCE</scope>
    <source>
        <strain evidence="3">CHK188-11489</strain>
    </source>
</reference>
<proteinExistence type="predicted"/>